<gene>
    <name evidence="2" type="ORF">C1O66_12500</name>
</gene>
<organism evidence="2 3">
    <name type="scientific">Kinneretia aquatilis</name>
    <dbReference type="NCBI Taxonomy" id="2070761"/>
    <lineage>
        <taxon>Bacteria</taxon>
        <taxon>Pseudomonadati</taxon>
        <taxon>Pseudomonadota</taxon>
        <taxon>Betaproteobacteria</taxon>
        <taxon>Burkholderiales</taxon>
        <taxon>Sphaerotilaceae</taxon>
        <taxon>Roseateles</taxon>
    </lineage>
</organism>
<dbReference type="CDD" id="cd03025">
    <property type="entry name" value="DsbA_FrnE_like"/>
    <property type="match status" value="1"/>
</dbReference>
<dbReference type="GO" id="GO:0016853">
    <property type="term" value="F:isomerase activity"/>
    <property type="evidence" value="ECO:0007669"/>
    <property type="project" value="UniProtKB-KW"/>
</dbReference>
<reference evidence="2 3" key="1">
    <citation type="submission" date="2018-01" db="EMBL/GenBank/DDBJ databases">
        <title>Draft genome sequence of Paucibacter aquatile CR182 isolated from freshwater of the Nakdong River.</title>
        <authorList>
            <person name="Choi A."/>
            <person name="Chung E.J."/>
        </authorList>
    </citation>
    <scope>NUCLEOTIDE SEQUENCE [LARGE SCALE GENOMIC DNA]</scope>
    <source>
        <strain evidence="2 3">CR182</strain>
    </source>
</reference>
<evidence type="ECO:0000313" key="3">
    <source>
        <dbReference type="Proteomes" id="UP000235916"/>
    </source>
</evidence>
<name>A0A2N8KXT4_9BURK</name>
<dbReference type="AlphaFoldDB" id="A0A2N8KXT4"/>
<comment type="caution">
    <text evidence="2">The sequence shown here is derived from an EMBL/GenBank/DDBJ whole genome shotgun (WGS) entry which is preliminary data.</text>
</comment>
<dbReference type="InterPro" id="IPR036249">
    <property type="entry name" value="Thioredoxin-like_sf"/>
</dbReference>
<dbReference type="SUPFAM" id="SSF52833">
    <property type="entry name" value="Thioredoxin-like"/>
    <property type="match status" value="1"/>
</dbReference>
<evidence type="ECO:0000313" key="2">
    <source>
        <dbReference type="EMBL" id="PND38260.1"/>
    </source>
</evidence>
<dbReference type="Gene3D" id="3.40.30.10">
    <property type="entry name" value="Glutaredoxin"/>
    <property type="match status" value="1"/>
</dbReference>
<protein>
    <submittedName>
        <fullName evidence="2">Protein-disulfide isomerase</fullName>
    </submittedName>
</protein>
<proteinExistence type="predicted"/>
<dbReference type="OrthoDB" id="9813770at2"/>
<evidence type="ECO:0000256" key="1">
    <source>
        <dbReference type="SAM" id="Coils"/>
    </source>
</evidence>
<dbReference type="RefSeq" id="WP_102768178.1">
    <property type="nucleotide sequence ID" value="NZ_POSP01000003.1"/>
</dbReference>
<keyword evidence="3" id="KW-1185">Reference proteome</keyword>
<sequence length="225" mass="24116">MVSRGAASGLSLRYLFDPLCGWCYGAAPLIDRLAVHLQGVPGTGLSLAPTGLFSGSGARRMDAGFADYAWANDVRIAQLTGQRFSERYRREVLGQIGASFDAGPAYLALSAVALTAPERELEALRHIQQARYIEGLDITARPPLVELLQAHGLHAAAERLQAADADLLALEAQRREQSQALMRDLGLHGVPALVCETPAGRRVIRGQALYGEFSELLAELGLAQA</sequence>
<keyword evidence="1" id="KW-0175">Coiled coil</keyword>
<feature type="coiled-coil region" evidence="1">
    <location>
        <begin position="153"/>
        <end position="180"/>
    </location>
</feature>
<dbReference type="Proteomes" id="UP000235916">
    <property type="component" value="Unassembled WGS sequence"/>
</dbReference>
<accession>A0A2N8KXT4</accession>
<dbReference type="EMBL" id="POSP01000003">
    <property type="protein sequence ID" value="PND38260.1"/>
    <property type="molecule type" value="Genomic_DNA"/>
</dbReference>
<keyword evidence="2" id="KW-0413">Isomerase</keyword>